<evidence type="ECO:0000313" key="1">
    <source>
        <dbReference type="EMBL" id="MDH6195107.1"/>
    </source>
</evidence>
<name>A0ABT6KYN2_9MYCO</name>
<proteinExistence type="predicted"/>
<sequence>MGCNRRVSEPVGQRLPTYTARVTAIRAILSKHLPVGGLVQSNRVANPIRPIDCLSASWGADATTAPTLTISVLPVADFAEETEQLRYGADATLERLDLRTPNAGSYEVRREAPDEFALVQVQLSSVWVVVGHCEVYLAHRAISPEKLIEAAVEVARTVGAAPYIDDFVPAPLPTDPPARS</sequence>
<comment type="caution">
    <text evidence="1">The sequence shown here is derived from an EMBL/GenBank/DDBJ whole genome shotgun (WGS) entry which is preliminary data.</text>
</comment>
<dbReference type="Pfam" id="PF25845">
    <property type="entry name" value="DUF7956"/>
    <property type="match status" value="1"/>
</dbReference>
<accession>A0ABT6KYN2</accession>
<gene>
    <name evidence="1" type="ORF">M2272_001736</name>
</gene>
<organism evidence="1 2">
    <name type="scientific">Mycolicibacterium frederiksbergense</name>
    <dbReference type="NCBI Taxonomy" id="117567"/>
    <lineage>
        <taxon>Bacteria</taxon>
        <taxon>Bacillati</taxon>
        <taxon>Actinomycetota</taxon>
        <taxon>Actinomycetes</taxon>
        <taxon>Mycobacteriales</taxon>
        <taxon>Mycobacteriaceae</taxon>
        <taxon>Mycolicibacterium</taxon>
    </lineage>
</organism>
<dbReference type="InterPro" id="IPR058262">
    <property type="entry name" value="DUF7956"/>
</dbReference>
<evidence type="ECO:0008006" key="3">
    <source>
        <dbReference type="Google" id="ProtNLM"/>
    </source>
</evidence>
<dbReference type="EMBL" id="JARXVE010000002">
    <property type="protein sequence ID" value="MDH6195107.1"/>
    <property type="molecule type" value="Genomic_DNA"/>
</dbReference>
<reference evidence="1 2" key="1">
    <citation type="submission" date="2023-04" db="EMBL/GenBank/DDBJ databases">
        <title>Forest soil microbial communities from Buena Vista Peninsula, Colon Province, Panama.</title>
        <authorList>
            <person name="Bouskill N."/>
        </authorList>
    </citation>
    <scope>NUCLEOTIDE SEQUENCE [LARGE SCALE GENOMIC DNA]</scope>
    <source>
        <strain evidence="1 2">AC80</strain>
    </source>
</reference>
<evidence type="ECO:0000313" key="2">
    <source>
        <dbReference type="Proteomes" id="UP001160130"/>
    </source>
</evidence>
<protein>
    <recommendedName>
        <fullName evidence="3">Lipoprotein LpqN</fullName>
    </recommendedName>
</protein>
<dbReference type="Proteomes" id="UP001160130">
    <property type="component" value="Unassembled WGS sequence"/>
</dbReference>
<keyword evidence="2" id="KW-1185">Reference proteome</keyword>